<dbReference type="EMBL" id="CAEZTS010000035">
    <property type="protein sequence ID" value="CAB4573789.1"/>
    <property type="molecule type" value="Genomic_DNA"/>
</dbReference>
<name>A0A6J6EEC2_9ZZZZ</name>
<gene>
    <name evidence="1" type="ORF">UFOPK1722_00562</name>
</gene>
<reference evidence="1" key="1">
    <citation type="submission" date="2020-05" db="EMBL/GenBank/DDBJ databases">
        <authorList>
            <person name="Chiriac C."/>
            <person name="Salcher M."/>
            <person name="Ghai R."/>
            <person name="Kavagutti S V."/>
        </authorList>
    </citation>
    <scope>NUCLEOTIDE SEQUENCE</scope>
</reference>
<sequence length="62" mass="6876">MRLVIVLLVAEVYESMVHDVPLTLRSIWYPVKVKPLVLVGAVQDRVACRFPRTANTLVGAAT</sequence>
<protein>
    <submittedName>
        <fullName evidence="1">Unannotated protein</fullName>
    </submittedName>
</protein>
<evidence type="ECO:0000313" key="1">
    <source>
        <dbReference type="EMBL" id="CAB4573789.1"/>
    </source>
</evidence>
<proteinExistence type="predicted"/>
<organism evidence="1">
    <name type="scientific">freshwater metagenome</name>
    <dbReference type="NCBI Taxonomy" id="449393"/>
    <lineage>
        <taxon>unclassified sequences</taxon>
        <taxon>metagenomes</taxon>
        <taxon>ecological metagenomes</taxon>
    </lineage>
</organism>
<accession>A0A6J6EEC2</accession>
<dbReference type="AlphaFoldDB" id="A0A6J6EEC2"/>